<dbReference type="SUPFAM" id="SSF89796">
    <property type="entry name" value="CoA-transferase family III (CaiB/BaiF)"/>
    <property type="match status" value="1"/>
</dbReference>
<dbReference type="AlphaFoldDB" id="W5TDS8"/>
<dbReference type="PATRIC" id="fig|1415166.3.peg.2771"/>
<dbReference type="eggNOG" id="COG1804">
    <property type="taxonomic scope" value="Bacteria"/>
</dbReference>
<evidence type="ECO:0000313" key="2">
    <source>
        <dbReference type="EMBL" id="AHH17495.1"/>
    </source>
</evidence>
<dbReference type="EMBL" id="CP006850">
    <property type="protein sequence ID" value="AHH17495.1"/>
    <property type="molecule type" value="Genomic_DNA"/>
</dbReference>
<evidence type="ECO:0000313" key="3">
    <source>
        <dbReference type="Proteomes" id="UP000019150"/>
    </source>
</evidence>
<proteinExistence type="predicted"/>
<dbReference type="STRING" id="1415166.NONO_c27030"/>
<dbReference type="Proteomes" id="UP000019150">
    <property type="component" value="Chromosome"/>
</dbReference>
<name>W5TDS8_9NOCA</name>
<gene>
    <name evidence="2" type="ORF">NONO_c27030</name>
</gene>
<evidence type="ECO:0000256" key="1">
    <source>
        <dbReference type="SAM" id="MobiDB-lite"/>
    </source>
</evidence>
<dbReference type="InterPro" id="IPR023606">
    <property type="entry name" value="CoA-Trfase_III_dom_1_sf"/>
</dbReference>
<dbReference type="PANTHER" id="PTHR48228">
    <property type="entry name" value="SUCCINYL-COA--D-CITRAMALATE COA-TRANSFERASE"/>
    <property type="match status" value="1"/>
</dbReference>
<dbReference type="InterPro" id="IPR044855">
    <property type="entry name" value="CoA-Trfase_III_dom3_sf"/>
</dbReference>
<dbReference type="GO" id="GO:0003824">
    <property type="term" value="F:catalytic activity"/>
    <property type="evidence" value="ECO:0007669"/>
    <property type="project" value="InterPro"/>
</dbReference>
<protein>
    <submittedName>
        <fullName evidence="2">Alpha-methylacyl-CoA racemase (Mcr)-like protein</fullName>
    </submittedName>
</protein>
<dbReference type="HOGENOM" id="CLU_033975_5_0_11"/>
<reference evidence="2 3" key="1">
    <citation type="journal article" date="2014" name="Appl. Environ. Microbiol.">
        <title>Insights into the Microbial Degradation of Rubber and Gutta-Percha by Analysis of the Complete Genome of Nocardia nova SH22a.</title>
        <authorList>
            <person name="Luo Q."/>
            <person name="Hiessl S."/>
            <person name="Poehlein A."/>
            <person name="Daniel R."/>
            <person name="Steinbuchel A."/>
        </authorList>
    </citation>
    <scope>NUCLEOTIDE SEQUENCE [LARGE SCALE GENOMIC DNA]</scope>
    <source>
        <strain evidence="2">SH22a</strain>
    </source>
</reference>
<dbReference type="InterPro" id="IPR050509">
    <property type="entry name" value="CoA-transferase_III"/>
</dbReference>
<keyword evidence="3" id="KW-1185">Reference proteome</keyword>
<dbReference type="KEGG" id="nno:NONO_c27030"/>
<sequence>MSDSAGPLSGVKVVELGGVGPTPFCCQLLSDLGADIIRIDRPVGYDGGAPIEPRFDLLNRGRRSAAIDLKKPQAVAAVLDLVRRADVLIEGFRPGVAEKLGLGPDECAAVNPGLVYGRMTGWGQEGPLAQAPGHDINYIALTGVLHSIGPAGGPPAIPLNLAGDFGGGSLYLAFGIVAALLERHSSGRGQVIDAAMVDGSASLMTLFYGMHAAGYWRDERGVNRLDSGAPWYNTYRTRDDRWLAIGSNEARFWRNTLRVLGLDEAEMPDQHDRSRWPEMHERLAAVVATRTRDEWCALAERQDVCLAPVLSLTEAPHHAHLRARETFIEVDGVVQPAPAPRFSRTPGAVQRPPARPGEHTDEVLGDWGFTPEQLAALRAAEAIA</sequence>
<dbReference type="InterPro" id="IPR003673">
    <property type="entry name" value="CoA-Trfase_fam_III"/>
</dbReference>
<dbReference type="Gene3D" id="3.30.1540.10">
    <property type="entry name" value="formyl-coa transferase, domain 3"/>
    <property type="match status" value="1"/>
</dbReference>
<accession>W5TDS8</accession>
<dbReference type="PANTHER" id="PTHR48228:SF5">
    <property type="entry name" value="ALPHA-METHYLACYL-COA RACEMASE"/>
    <property type="match status" value="1"/>
</dbReference>
<dbReference type="Pfam" id="PF02515">
    <property type="entry name" value="CoA_transf_3"/>
    <property type="match status" value="1"/>
</dbReference>
<dbReference type="Gene3D" id="3.40.50.10540">
    <property type="entry name" value="Crotonobetainyl-coa:carnitine coa-transferase, domain 1"/>
    <property type="match status" value="1"/>
</dbReference>
<dbReference type="RefSeq" id="WP_025348966.1">
    <property type="nucleotide sequence ID" value="NZ_CP006850.1"/>
</dbReference>
<feature type="region of interest" description="Disordered" evidence="1">
    <location>
        <begin position="338"/>
        <end position="365"/>
    </location>
</feature>
<organism evidence="2 3">
    <name type="scientific">Nocardia nova SH22a</name>
    <dbReference type="NCBI Taxonomy" id="1415166"/>
    <lineage>
        <taxon>Bacteria</taxon>
        <taxon>Bacillati</taxon>
        <taxon>Actinomycetota</taxon>
        <taxon>Actinomycetes</taxon>
        <taxon>Mycobacteriales</taxon>
        <taxon>Nocardiaceae</taxon>
        <taxon>Nocardia</taxon>
    </lineage>
</organism>
<dbReference type="OrthoDB" id="9797653at2"/>